<reference evidence="3" key="2">
    <citation type="submission" date="2015-02" db="EMBL/GenBank/DDBJ databases">
        <title>Complete Genome Sequence of Pelosinus fermentans JBW45.</title>
        <authorList>
            <person name="De Leon K.B."/>
            <person name="Utturkar S.M."/>
            <person name="Camilleri L.B."/>
            <person name="Arkin A.P."/>
            <person name="Fields M.W."/>
            <person name="Brown S.D."/>
            <person name="Wall J.D."/>
        </authorList>
    </citation>
    <scope>NUCLEOTIDE SEQUENCE [LARGE SCALE GENOMIC DNA]</scope>
    <source>
        <strain evidence="3">JBW45</strain>
    </source>
</reference>
<dbReference type="EMBL" id="CP010978">
    <property type="protein sequence ID" value="AJQ25609.1"/>
    <property type="molecule type" value="Genomic_DNA"/>
</dbReference>
<dbReference type="KEGG" id="pft:JBW_00257"/>
<sequence length="112" mass="12366">MMIKLPSIIEAFVQGKNNHDSEAVVACFTNDAVVHDEGQEFRGTAAIQKWLDASIAKYKFTLNAKKLVDIDEETVLTAEVSGDFEGSPVPLDFHFTIREGKIDRLSILLAGK</sequence>
<reference evidence="2 3" key="1">
    <citation type="journal article" date="2015" name="Genome Announc.">
        <title>Complete Genome Sequence of Pelosinus fermentans JBW45, a Member of a Remarkably Competitive Group of Negativicutes in the Firmicutes Phylum.</title>
        <authorList>
            <person name="De Leon K.B."/>
            <person name="Utturkar S.M."/>
            <person name="Camilleri L.B."/>
            <person name="Elias D.A."/>
            <person name="Arkin A.P."/>
            <person name="Fields M.W."/>
            <person name="Brown S.D."/>
            <person name="Wall J.D."/>
        </authorList>
    </citation>
    <scope>NUCLEOTIDE SEQUENCE [LARGE SCALE GENOMIC DNA]</scope>
    <source>
        <strain evidence="2 3">JBW45</strain>
    </source>
</reference>
<organism evidence="2 3">
    <name type="scientific">Pelosinus fermentans JBW45</name>
    <dbReference type="NCBI Taxonomy" id="1192197"/>
    <lineage>
        <taxon>Bacteria</taxon>
        <taxon>Bacillati</taxon>
        <taxon>Bacillota</taxon>
        <taxon>Negativicutes</taxon>
        <taxon>Selenomonadales</taxon>
        <taxon>Sporomusaceae</taxon>
        <taxon>Pelosinus</taxon>
    </lineage>
</organism>
<feature type="domain" description="SnoaL-like" evidence="1">
    <location>
        <begin position="9"/>
        <end position="103"/>
    </location>
</feature>
<dbReference type="OrthoDB" id="8684708at2"/>
<protein>
    <recommendedName>
        <fullName evidence="1">SnoaL-like domain-containing protein</fullName>
    </recommendedName>
</protein>
<dbReference type="STRING" id="1192197.JBW_00257"/>
<dbReference type="RefSeq" id="WP_007961261.1">
    <property type="nucleotide sequence ID" value="NZ_CP010978.1"/>
</dbReference>
<evidence type="ECO:0000259" key="1">
    <source>
        <dbReference type="Pfam" id="PF12680"/>
    </source>
</evidence>
<name>I9NJY3_9FIRM</name>
<dbReference type="Gene3D" id="3.10.450.50">
    <property type="match status" value="1"/>
</dbReference>
<dbReference type="InterPro" id="IPR032710">
    <property type="entry name" value="NTF2-like_dom_sf"/>
</dbReference>
<dbReference type="HOGENOM" id="CLU_148715_1_0_9"/>
<evidence type="ECO:0000313" key="3">
    <source>
        <dbReference type="Proteomes" id="UP000005361"/>
    </source>
</evidence>
<dbReference type="AlphaFoldDB" id="I9NJY3"/>
<proteinExistence type="predicted"/>
<gene>
    <name evidence="2" type="ORF">JBW_00257</name>
</gene>
<dbReference type="Pfam" id="PF12680">
    <property type="entry name" value="SnoaL_2"/>
    <property type="match status" value="1"/>
</dbReference>
<dbReference type="InterPro" id="IPR037401">
    <property type="entry name" value="SnoaL-like"/>
</dbReference>
<dbReference type="Proteomes" id="UP000005361">
    <property type="component" value="Chromosome"/>
</dbReference>
<dbReference type="SUPFAM" id="SSF54427">
    <property type="entry name" value="NTF2-like"/>
    <property type="match status" value="1"/>
</dbReference>
<accession>I9NJY3</accession>
<evidence type="ECO:0000313" key="2">
    <source>
        <dbReference type="EMBL" id="AJQ25609.1"/>
    </source>
</evidence>